<reference evidence="1 2" key="1">
    <citation type="journal article" date="2021" name="Plant Biotechnol. J.">
        <title>Multi-omics assisted identification of the key and species-specific regulatory components of drought-tolerant mechanisms in Gossypium stocksii.</title>
        <authorList>
            <person name="Yu D."/>
            <person name="Ke L."/>
            <person name="Zhang D."/>
            <person name="Wu Y."/>
            <person name="Sun Y."/>
            <person name="Mei J."/>
            <person name="Sun J."/>
            <person name="Sun Y."/>
        </authorList>
    </citation>
    <scope>NUCLEOTIDE SEQUENCE [LARGE SCALE GENOMIC DNA]</scope>
    <source>
        <strain evidence="2">cv. E1</strain>
        <tissue evidence="1">Leaf</tissue>
    </source>
</reference>
<evidence type="ECO:0000313" key="1">
    <source>
        <dbReference type="EMBL" id="KAH1122725.1"/>
    </source>
</evidence>
<gene>
    <name evidence="1" type="ORF">J1N35_005885</name>
</gene>
<accession>A0A9D3WG60</accession>
<name>A0A9D3WG60_9ROSI</name>
<sequence length="85" mass="9754">MMQEEACEMASSQDLKIRVAPNRVKAHVTIQRERWSVKFGNENEELIYDKEDNDLMVVLVTVAGFEVKRILVDSGNTVEVLSWDV</sequence>
<proteinExistence type="predicted"/>
<dbReference type="Proteomes" id="UP000828251">
    <property type="component" value="Unassembled WGS sequence"/>
</dbReference>
<dbReference type="OrthoDB" id="2919534at2759"/>
<evidence type="ECO:0000313" key="2">
    <source>
        <dbReference type="Proteomes" id="UP000828251"/>
    </source>
</evidence>
<dbReference type="EMBL" id="JAIQCV010000002">
    <property type="protein sequence ID" value="KAH1122725.1"/>
    <property type="molecule type" value="Genomic_DNA"/>
</dbReference>
<organism evidence="1 2">
    <name type="scientific">Gossypium stocksii</name>
    <dbReference type="NCBI Taxonomy" id="47602"/>
    <lineage>
        <taxon>Eukaryota</taxon>
        <taxon>Viridiplantae</taxon>
        <taxon>Streptophyta</taxon>
        <taxon>Embryophyta</taxon>
        <taxon>Tracheophyta</taxon>
        <taxon>Spermatophyta</taxon>
        <taxon>Magnoliopsida</taxon>
        <taxon>eudicotyledons</taxon>
        <taxon>Gunneridae</taxon>
        <taxon>Pentapetalae</taxon>
        <taxon>rosids</taxon>
        <taxon>malvids</taxon>
        <taxon>Malvales</taxon>
        <taxon>Malvaceae</taxon>
        <taxon>Malvoideae</taxon>
        <taxon>Gossypium</taxon>
    </lineage>
</organism>
<keyword evidence="2" id="KW-1185">Reference proteome</keyword>
<protein>
    <submittedName>
        <fullName evidence="1">Uncharacterized protein</fullName>
    </submittedName>
</protein>
<comment type="caution">
    <text evidence="1">The sequence shown here is derived from an EMBL/GenBank/DDBJ whole genome shotgun (WGS) entry which is preliminary data.</text>
</comment>
<dbReference type="AlphaFoldDB" id="A0A9D3WG60"/>